<comment type="caution">
    <text evidence="3">The sequence shown here is derived from an EMBL/GenBank/DDBJ whole genome shotgun (WGS) entry which is preliminary data.</text>
</comment>
<dbReference type="OrthoDB" id="1915348at2759"/>
<evidence type="ECO:0000313" key="3">
    <source>
        <dbReference type="EMBL" id="KAH7442976.1"/>
    </source>
</evidence>
<feature type="domain" description="XS" evidence="2">
    <location>
        <begin position="23"/>
        <end position="159"/>
    </location>
</feature>
<dbReference type="OMA" id="HNANGEM"/>
<evidence type="ECO:0000313" key="4">
    <source>
        <dbReference type="Proteomes" id="UP000825935"/>
    </source>
</evidence>
<gene>
    <name evidence="3" type="ORF">KP509_02G011000</name>
</gene>
<dbReference type="GO" id="GO:0031047">
    <property type="term" value="P:regulatory ncRNA-mediated gene silencing"/>
    <property type="evidence" value="ECO:0007669"/>
    <property type="project" value="InterPro"/>
</dbReference>
<dbReference type="InterPro" id="IPR005380">
    <property type="entry name" value="XS_domain"/>
</dbReference>
<feature type="region of interest" description="Disordered" evidence="1">
    <location>
        <begin position="1"/>
        <end position="21"/>
    </location>
</feature>
<dbReference type="PANTHER" id="PTHR46619">
    <property type="entry name" value="RNA RECOGNITION MOTIF XS DOMAIN PROTEIN-RELATED"/>
    <property type="match status" value="1"/>
</dbReference>
<dbReference type="Gene3D" id="3.30.70.2890">
    <property type="entry name" value="XS domain"/>
    <property type="match status" value="1"/>
</dbReference>
<dbReference type="AlphaFoldDB" id="A0A8T2VAJ9"/>
<organism evidence="3 4">
    <name type="scientific">Ceratopteris richardii</name>
    <name type="common">Triangle waterfern</name>
    <dbReference type="NCBI Taxonomy" id="49495"/>
    <lineage>
        <taxon>Eukaryota</taxon>
        <taxon>Viridiplantae</taxon>
        <taxon>Streptophyta</taxon>
        <taxon>Embryophyta</taxon>
        <taxon>Tracheophyta</taxon>
        <taxon>Polypodiopsida</taxon>
        <taxon>Polypodiidae</taxon>
        <taxon>Polypodiales</taxon>
        <taxon>Pteridineae</taxon>
        <taxon>Pteridaceae</taxon>
        <taxon>Parkerioideae</taxon>
        <taxon>Ceratopteris</taxon>
    </lineage>
</organism>
<dbReference type="InterPro" id="IPR038588">
    <property type="entry name" value="XS_domain_sf"/>
</dbReference>
<protein>
    <recommendedName>
        <fullName evidence="2">XS domain-containing protein</fullName>
    </recommendedName>
</protein>
<reference evidence="3" key="1">
    <citation type="submission" date="2021-08" db="EMBL/GenBank/DDBJ databases">
        <title>WGS assembly of Ceratopteris richardii.</title>
        <authorList>
            <person name="Marchant D.B."/>
            <person name="Chen G."/>
            <person name="Jenkins J."/>
            <person name="Shu S."/>
            <person name="Leebens-Mack J."/>
            <person name="Grimwood J."/>
            <person name="Schmutz J."/>
            <person name="Soltis P."/>
            <person name="Soltis D."/>
            <person name="Chen Z.-H."/>
        </authorList>
    </citation>
    <scope>NUCLEOTIDE SEQUENCE</scope>
    <source>
        <strain evidence="3">Whitten #5841</strain>
        <tissue evidence="3">Leaf</tissue>
    </source>
</reference>
<name>A0A8T2VAJ9_CERRI</name>
<sequence>MEVRAGAVNQKKRKADDDAVSPDDEIIWPPCIIVENTRLFKDTDGRWTGLGNVEMACFLAEIGHTMGRPKSCWGKEGHLGQVIIQYPSTIEGLKEAERLHEHFRSCNRGRTEWMRVKCMWHGLPGHEDIYEGPDLKRVDNECNKEKRVLYGYLAKVCDKNKLIPIKKLKKCETRTKKDIEPASASTQ</sequence>
<dbReference type="PANTHER" id="PTHR46619:SF2">
    <property type="entry name" value="XS DOMAIN PROTEIN"/>
    <property type="match status" value="1"/>
</dbReference>
<keyword evidence="4" id="KW-1185">Reference proteome</keyword>
<dbReference type="Proteomes" id="UP000825935">
    <property type="component" value="Chromosome 2"/>
</dbReference>
<proteinExistence type="predicted"/>
<evidence type="ECO:0000259" key="2">
    <source>
        <dbReference type="Pfam" id="PF03468"/>
    </source>
</evidence>
<evidence type="ECO:0000256" key="1">
    <source>
        <dbReference type="SAM" id="MobiDB-lite"/>
    </source>
</evidence>
<dbReference type="EMBL" id="CM035407">
    <property type="protein sequence ID" value="KAH7442976.1"/>
    <property type="molecule type" value="Genomic_DNA"/>
</dbReference>
<accession>A0A8T2VAJ9</accession>
<dbReference type="Pfam" id="PF03468">
    <property type="entry name" value="XS"/>
    <property type="match status" value="1"/>
</dbReference>